<evidence type="ECO:0000256" key="2">
    <source>
        <dbReference type="PIRSR" id="PIRSR605511-1"/>
    </source>
</evidence>
<dbReference type="Gene3D" id="2.120.10.30">
    <property type="entry name" value="TolB, C-terminal domain"/>
    <property type="match status" value="1"/>
</dbReference>
<evidence type="ECO:0000256" key="3">
    <source>
        <dbReference type="PIRSR" id="PIRSR605511-2"/>
    </source>
</evidence>
<evidence type="ECO:0000256" key="1">
    <source>
        <dbReference type="ARBA" id="ARBA00008853"/>
    </source>
</evidence>
<sequence>MDMKIIAKKIDQLGEGPTYDSKRNRVYWIDITGKKFHYLDLNDGSIYNFESVGMISSIVPTNIDLMAATIGHGFYSIDDQANHTLLFELKDESNETRFNDGKADPEGRYVAGTMDLKESRPIGSLYVFNGKGVRRLLSNLTISNGIAWDTRRRIFYHIDTPTRKVRAYSFDAEMNIISKDIAVDFKEEQGSPDGMTIDSDGNLFVAHWGGSKLSVWDPERKRKIDEYDLPAKNITSAVFAGKGLNTLYVSSASSGDPEDLGGSLFELETQYKGTPTFVFKIR</sequence>
<dbReference type="KEGG" id="tvo:TVG0980491"/>
<dbReference type="GO" id="GO:0005509">
    <property type="term" value="F:calcium ion binding"/>
    <property type="evidence" value="ECO:0007669"/>
    <property type="project" value="TreeGrafter"/>
</dbReference>
<dbReference type="Pfam" id="PF08450">
    <property type="entry name" value="SGL"/>
    <property type="match status" value="1"/>
</dbReference>
<keyword evidence="6" id="KW-1185">Reference proteome</keyword>
<dbReference type="EMBL" id="BA000011">
    <property type="protein sequence ID" value="BAB60099.1"/>
    <property type="molecule type" value="Genomic_DNA"/>
</dbReference>
<evidence type="ECO:0000313" key="5">
    <source>
        <dbReference type="EMBL" id="BAB60099.1"/>
    </source>
</evidence>
<reference evidence="5 6" key="1">
    <citation type="journal article" date="1999" name="Proc. Jpn. Acad.">
        <title>Determination of the complete genomic DNA sequence of Thermoplasma volvanium GSS1.</title>
        <authorList>
            <person name="Kawashima T."/>
            <person name="Yamamoto Y."/>
            <person name="Aramaki H."/>
            <person name="Nunoshiba T."/>
            <person name="Kawamoto T."/>
            <person name="Watanabe K."/>
            <person name="Yamazaki M."/>
            <person name="Kanehori K."/>
            <person name="Amano N."/>
            <person name="Ohya Y."/>
            <person name="Makino K."/>
            <person name="Suzuki M."/>
        </authorList>
    </citation>
    <scope>NUCLEOTIDE SEQUENCE [LARGE SCALE GENOMIC DNA]</scope>
    <source>
        <strain evidence="6">ATCC 51530 / DSM 4299 / JCM 9571 / NBRC 15438 / GSS1</strain>
    </source>
</reference>
<keyword evidence="3" id="KW-0479">Metal-binding</keyword>
<comment type="similarity">
    <text evidence="1">Belongs to the SMP-30/CGR1 family.</text>
</comment>
<dbReference type="PRINTS" id="PR01790">
    <property type="entry name" value="SMP30FAMILY"/>
</dbReference>
<dbReference type="Proteomes" id="UP000001017">
    <property type="component" value="Chromosome"/>
</dbReference>
<name>Q97A53_THEVO</name>
<dbReference type="SUPFAM" id="SSF63829">
    <property type="entry name" value="Calcium-dependent phosphotriesterase"/>
    <property type="match status" value="1"/>
</dbReference>
<protein>
    <recommendedName>
        <fullName evidence="4">SMP-30/Gluconolactonase/LRE-like region domain-containing protein</fullName>
    </recommendedName>
</protein>
<feature type="binding site" evidence="3">
    <location>
        <position position="144"/>
    </location>
    <ligand>
        <name>a divalent metal cation</name>
        <dbReference type="ChEBI" id="CHEBI:60240"/>
    </ligand>
</feature>
<keyword evidence="3" id="KW-0862">Zinc</keyword>
<accession>Q97A53</accession>
<dbReference type="InterPro" id="IPR005511">
    <property type="entry name" value="SMP-30"/>
</dbReference>
<gene>
    <name evidence="5" type="ORF">TVG0980491</name>
</gene>
<dbReference type="RefSeq" id="WP_010917187.1">
    <property type="nucleotide sequence ID" value="NC_002689.2"/>
</dbReference>
<dbReference type="InterPro" id="IPR013658">
    <property type="entry name" value="SGL"/>
</dbReference>
<dbReference type="HOGENOM" id="CLU_036110_3_2_2"/>
<dbReference type="GO" id="GO:0019853">
    <property type="term" value="P:L-ascorbic acid biosynthetic process"/>
    <property type="evidence" value="ECO:0007669"/>
    <property type="project" value="TreeGrafter"/>
</dbReference>
<dbReference type="InterPro" id="IPR011042">
    <property type="entry name" value="6-blade_b-propeller_TolB-like"/>
</dbReference>
<dbReference type="PaxDb" id="273116-14325174"/>
<dbReference type="PANTHER" id="PTHR10907">
    <property type="entry name" value="REGUCALCIN"/>
    <property type="match status" value="1"/>
</dbReference>
<dbReference type="GeneID" id="1442035"/>
<dbReference type="PhylomeDB" id="Q97A53"/>
<dbReference type="GO" id="GO:0004341">
    <property type="term" value="F:gluconolactonase activity"/>
    <property type="evidence" value="ECO:0007669"/>
    <property type="project" value="TreeGrafter"/>
</dbReference>
<proteinExistence type="inferred from homology"/>
<dbReference type="eggNOG" id="arCOG05370">
    <property type="taxonomic scope" value="Archaea"/>
</dbReference>
<feature type="binding site" evidence="3">
    <location>
        <position position="97"/>
    </location>
    <ligand>
        <name>substrate</name>
    </ligand>
</feature>
<dbReference type="STRING" id="273116.gene:9381749"/>
<reference evidence="5 6" key="2">
    <citation type="journal article" date="2000" name="Proc. Natl. Acad. Sci. U.S.A.">
        <title>Archaeal adaptation to higher temperatures revealed by genomic sequence of Thermoplasma volcanium.</title>
        <authorList>
            <person name="Kawashima T."/>
            <person name="Amano N."/>
            <person name="Koike H."/>
            <person name="Makino S."/>
            <person name="Higuchi S."/>
            <person name="Kawashima-Ohya Y."/>
            <person name="Watanabe K."/>
            <person name="Yamazaki M."/>
            <person name="Kanehori K."/>
            <person name="Kawamoto T."/>
            <person name="Nunoshiba T."/>
            <person name="Yamamoto Y."/>
            <person name="Aramaki H."/>
            <person name="Makino K."/>
            <person name="Suzuki M."/>
        </authorList>
    </citation>
    <scope>NUCLEOTIDE SEQUENCE [LARGE SCALE GENOMIC DNA]</scope>
    <source>
        <strain evidence="6">ATCC 51530 / DSM 4299 / JCM 9571 / NBRC 15438 / GSS1</strain>
    </source>
</reference>
<organism evidence="5 6">
    <name type="scientific">Thermoplasma volcanium (strain ATCC 51530 / DSM 4299 / JCM 9571 / NBRC 15438 / GSS1)</name>
    <dbReference type="NCBI Taxonomy" id="273116"/>
    <lineage>
        <taxon>Archaea</taxon>
        <taxon>Methanobacteriati</taxon>
        <taxon>Thermoplasmatota</taxon>
        <taxon>Thermoplasmata</taxon>
        <taxon>Thermoplasmatales</taxon>
        <taxon>Thermoplasmataceae</taxon>
        <taxon>Thermoplasma</taxon>
    </lineage>
</organism>
<feature type="binding site" evidence="3">
    <location>
        <position position="193"/>
    </location>
    <ligand>
        <name>a divalent metal cation</name>
        <dbReference type="ChEBI" id="CHEBI:60240"/>
    </ligand>
</feature>
<evidence type="ECO:0000259" key="4">
    <source>
        <dbReference type="Pfam" id="PF08450"/>
    </source>
</evidence>
<feature type="binding site" evidence="3">
    <location>
        <position position="15"/>
    </location>
    <ligand>
        <name>a divalent metal cation</name>
        <dbReference type="ChEBI" id="CHEBI:60240"/>
    </ligand>
</feature>
<dbReference type="PANTHER" id="PTHR10907:SF47">
    <property type="entry name" value="REGUCALCIN"/>
    <property type="match status" value="1"/>
</dbReference>
<feature type="binding site" evidence="3">
    <location>
        <position position="99"/>
    </location>
    <ligand>
        <name>substrate</name>
    </ligand>
</feature>
<comment type="cofactor">
    <cofactor evidence="3">
        <name>Zn(2+)</name>
        <dbReference type="ChEBI" id="CHEBI:29105"/>
    </cofactor>
    <text evidence="3">Binds 1 divalent metal cation per subunit.</text>
</comment>
<dbReference type="AlphaFoldDB" id="Q97A53"/>
<evidence type="ECO:0000313" key="6">
    <source>
        <dbReference type="Proteomes" id="UP000001017"/>
    </source>
</evidence>
<dbReference type="OrthoDB" id="341532at2157"/>
<feature type="active site" description="Proton donor/acceptor" evidence="2">
    <location>
        <position position="193"/>
    </location>
</feature>
<feature type="domain" description="SMP-30/Gluconolactonase/LRE-like region" evidence="4">
    <location>
        <begin position="13"/>
        <end position="252"/>
    </location>
</feature>